<gene>
    <name evidence="2" type="ORF">SAMN02910323_1495</name>
    <name evidence="1" type="ORF">SAMN05216587_10633</name>
</gene>
<keyword evidence="3" id="KW-1185">Reference proteome</keyword>
<dbReference type="Proteomes" id="UP000183843">
    <property type="component" value="Unassembled WGS sequence"/>
</dbReference>
<sequence length="58" mass="6453">MAIENAKKLLELLQEYEDVPTIVGDVWDNHEDDNSDAAKILAIADELDLSFAAGDYLM</sequence>
<protein>
    <submittedName>
        <fullName evidence="2">Uncharacterized protein</fullName>
    </submittedName>
</protein>
<dbReference type="EMBL" id="FOJX01000006">
    <property type="protein sequence ID" value="SFB00949.1"/>
    <property type="molecule type" value="Genomic_DNA"/>
</dbReference>
<organism evidence="2 3">
    <name type="scientific">Selenomonas ruminantium</name>
    <dbReference type="NCBI Taxonomy" id="971"/>
    <lineage>
        <taxon>Bacteria</taxon>
        <taxon>Bacillati</taxon>
        <taxon>Bacillota</taxon>
        <taxon>Negativicutes</taxon>
        <taxon>Selenomonadales</taxon>
        <taxon>Selenomonadaceae</taxon>
        <taxon>Selenomonas</taxon>
    </lineage>
</organism>
<reference evidence="2" key="3">
    <citation type="submission" date="2016-11" db="EMBL/GenBank/DDBJ databases">
        <authorList>
            <person name="Jaros S."/>
            <person name="Januszkiewicz K."/>
            <person name="Wedrychowicz H."/>
        </authorList>
    </citation>
    <scope>NUCLEOTIDE SEQUENCE [LARGE SCALE GENOMIC DNA]</scope>
    <source>
        <strain evidence="2">C3</strain>
    </source>
</reference>
<accession>A0A1K1NLT6</accession>
<dbReference type="AlphaFoldDB" id="A0A1K1NLT6"/>
<dbReference type="RefSeq" id="WP_155266689.1">
    <property type="nucleotide sequence ID" value="NZ_FOJX01000006.1"/>
</dbReference>
<evidence type="ECO:0000313" key="2">
    <source>
        <dbReference type="EMBL" id="SFW36442.1"/>
    </source>
</evidence>
<evidence type="ECO:0000313" key="1">
    <source>
        <dbReference type="EMBL" id="SFB00949.1"/>
    </source>
</evidence>
<evidence type="ECO:0000313" key="4">
    <source>
        <dbReference type="Proteomes" id="UP000183843"/>
    </source>
</evidence>
<proteinExistence type="predicted"/>
<name>A0A1K1NLT6_SELRU</name>
<dbReference type="Proteomes" id="UP000182958">
    <property type="component" value="Unassembled WGS sequence"/>
</dbReference>
<dbReference type="EMBL" id="FPJA01000006">
    <property type="protein sequence ID" value="SFW36442.1"/>
    <property type="molecule type" value="Genomic_DNA"/>
</dbReference>
<reference evidence="3" key="2">
    <citation type="submission" date="2016-11" db="EMBL/GenBank/DDBJ databases">
        <authorList>
            <person name="Varghese N."/>
            <person name="Submissions S."/>
        </authorList>
    </citation>
    <scope>NUCLEOTIDE SEQUENCE [LARGE SCALE GENOMIC DNA]</scope>
    <source>
        <strain evidence="3">C3</strain>
    </source>
</reference>
<evidence type="ECO:0000313" key="3">
    <source>
        <dbReference type="Proteomes" id="UP000182958"/>
    </source>
</evidence>
<reference evidence="1 4" key="1">
    <citation type="submission" date="2016-10" db="EMBL/GenBank/DDBJ databases">
        <authorList>
            <person name="de Groot N.N."/>
        </authorList>
    </citation>
    <scope>NUCLEOTIDE SEQUENCE [LARGE SCALE GENOMIC DNA]</scope>
    <source>
        <strain evidence="1 4">L14</strain>
    </source>
</reference>